<organism evidence="10 11">
    <name type="scientific">Romanomermis culicivorax</name>
    <name type="common">Nematode worm</name>
    <dbReference type="NCBI Taxonomy" id="13658"/>
    <lineage>
        <taxon>Eukaryota</taxon>
        <taxon>Metazoa</taxon>
        <taxon>Ecdysozoa</taxon>
        <taxon>Nematoda</taxon>
        <taxon>Enoplea</taxon>
        <taxon>Dorylaimia</taxon>
        <taxon>Mermithida</taxon>
        <taxon>Mermithoidea</taxon>
        <taxon>Mermithidae</taxon>
        <taxon>Romanomermis</taxon>
    </lineage>
</organism>
<dbReference type="InterPro" id="IPR044063">
    <property type="entry name" value="ZF_RING_GID"/>
</dbReference>
<evidence type="ECO:0000256" key="6">
    <source>
        <dbReference type="PROSITE-ProRule" id="PRU01215"/>
    </source>
</evidence>
<keyword evidence="10" id="KW-1185">Reference proteome</keyword>
<keyword evidence="3" id="KW-0479">Metal-binding</keyword>
<dbReference type="SMART" id="SM00668">
    <property type="entry name" value="CTLH"/>
    <property type="match status" value="1"/>
</dbReference>
<feature type="zinc finger region" description="RING-Gid-type" evidence="6">
    <location>
        <begin position="249"/>
        <end position="318"/>
    </location>
</feature>
<feature type="compositionally biased region" description="Polar residues" evidence="7">
    <location>
        <begin position="187"/>
        <end position="196"/>
    </location>
</feature>
<dbReference type="PANTHER" id="PTHR12170">
    <property type="entry name" value="MACROPHAGE ERYTHROBLAST ATTACHER-RELATED"/>
    <property type="match status" value="1"/>
</dbReference>
<evidence type="ECO:0000256" key="4">
    <source>
        <dbReference type="ARBA" id="ARBA00022771"/>
    </source>
</evidence>
<proteinExistence type="predicted"/>
<evidence type="ECO:0000259" key="8">
    <source>
        <dbReference type="PROSITE" id="PS50897"/>
    </source>
</evidence>
<feature type="region of interest" description="Disordered" evidence="7">
    <location>
        <begin position="177"/>
        <end position="229"/>
    </location>
</feature>
<evidence type="ECO:0000256" key="7">
    <source>
        <dbReference type="SAM" id="MobiDB-lite"/>
    </source>
</evidence>
<dbReference type="PROSITE" id="PS51867">
    <property type="entry name" value="ZF_RING_GID"/>
    <property type="match status" value="1"/>
</dbReference>
<sequence>MFIKAREVEQTLINGDTSKWSEWSSDNKSKLRRMKSALELKIRRQEFVELIRKGDRLGAVKFARKYFATMDPNMWPSLTPTMGLLAVNEIDTKIEKYRAMFAEDRWKVLVDEFSYKTKASDYGEIVPILKEKSLEEMENLRLFRMTQPPFSALLQAGISSMKTPRCCVQQTHSGVTTRSSALREKNMPSSLTSVDSLSAAATAGGSNTNGRRRRSHTISPASTTTSLPALAEMPSSVATSATSLRASQCPLCQPAARDLVAPLALAHTAQSHLICAYSGEPVNDDNPPVMLPNGMVYGNRSILELASKNNGKIVCPRTKQVFELADIERRMLKGSIKNAILFSRNVLKEVYDDINV</sequence>
<evidence type="ECO:0000313" key="11">
    <source>
        <dbReference type="WBParaSite" id="nRc.2.0.1.t42789-RA"/>
    </source>
</evidence>
<dbReference type="InterPro" id="IPR006595">
    <property type="entry name" value="CTLH_C"/>
</dbReference>
<evidence type="ECO:0000256" key="3">
    <source>
        <dbReference type="ARBA" id="ARBA00022723"/>
    </source>
</evidence>
<keyword evidence="2" id="KW-0963">Cytoplasm</keyword>
<name>A0A915KX91_ROMCU</name>
<feature type="compositionally biased region" description="Polar residues" evidence="7">
    <location>
        <begin position="217"/>
        <end position="227"/>
    </location>
</feature>
<feature type="domain" description="CTLH" evidence="8">
    <location>
        <begin position="1"/>
        <end position="58"/>
    </location>
</feature>
<dbReference type="GO" id="GO:0034657">
    <property type="term" value="C:GID complex"/>
    <property type="evidence" value="ECO:0007669"/>
    <property type="project" value="TreeGrafter"/>
</dbReference>
<dbReference type="Proteomes" id="UP000887565">
    <property type="component" value="Unplaced"/>
</dbReference>
<evidence type="ECO:0000256" key="5">
    <source>
        <dbReference type="ARBA" id="ARBA00022833"/>
    </source>
</evidence>
<dbReference type="InterPro" id="IPR024964">
    <property type="entry name" value="CTLH/CRA"/>
</dbReference>
<protein>
    <submittedName>
        <fullName evidence="11">Macrophage erythroblast attacher</fullName>
    </submittedName>
</protein>
<reference evidence="11" key="1">
    <citation type="submission" date="2022-11" db="UniProtKB">
        <authorList>
            <consortium name="WormBaseParasite"/>
        </authorList>
    </citation>
    <scope>IDENTIFICATION</scope>
</reference>
<evidence type="ECO:0000256" key="1">
    <source>
        <dbReference type="ARBA" id="ARBA00004496"/>
    </source>
</evidence>
<feature type="domain" description="RING-Gid-type" evidence="9">
    <location>
        <begin position="249"/>
        <end position="318"/>
    </location>
</feature>
<dbReference type="GO" id="GO:0005634">
    <property type="term" value="C:nucleus"/>
    <property type="evidence" value="ECO:0007669"/>
    <property type="project" value="TreeGrafter"/>
</dbReference>
<dbReference type="AlphaFoldDB" id="A0A915KX91"/>
<dbReference type="InterPro" id="IPR045098">
    <property type="entry name" value="Fyv10_fam"/>
</dbReference>
<dbReference type="GO" id="GO:0008270">
    <property type="term" value="F:zinc ion binding"/>
    <property type="evidence" value="ECO:0007669"/>
    <property type="project" value="UniProtKB-KW"/>
</dbReference>
<dbReference type="GO" id="GO:0061630">
    <property type="term" value="F:ubiquitin protein ligase activity"/>
    <property type="evidence" value="ECO:0007669"/>
    <property type="project" value="InterPro"/>
</dbReference>
<keyword evidence="4 6" id="KW-0863">Zinc-finger</keyword>
<comment type="subcellular location">
    <subcellularLocation>
        <location evidence="1">Cytoplasm</location>
    </subcellularLocation>
</comment>
<evidence type="ECO:0000256" key="2">
    <source>
        <dbReference type="ARBA" id="ARBA00022490"/>
    </source>
</evidence>
<dbReference type="PANTHER" id="PTHR12170:SF2">
    <property type="entry name" value="E3 UBIQUITIN-PROTEIN TRANSFERASE MAEA"/>
    <property type="match status" value="1"/>
</dbReference>
<accession>A0A915KX91</accession>
<keyword evidence="5" id="KW-0862">Zinc</keyword>
<dbReference type="PROSITE" id="PS50897">
    <property type="entry name" value="CTLH"/>
    <property type="match status" value="1"/>
</dbReference>
<dbReference type="WBParaSite" id="nRc.2.0.1.t42789-RA">
    <property type="protein sequence ID" value="nRc.2.0.1.t42789-RA"/>
    <property type="gene ID" value="nRc.2.0.1.g42789"/>
</dbReference>
<evidence type="ECO:0000259" key="9">
    <source>
        <dbReference type="PROSITE" id="PS51867"/>
    </source>
</evidence>
<evidence type="ECO:0000313" key="10">
    <source>
        <dbReference type="Proteomes" id="UP000887565"/>
    </source>
</evidence>
<dbReference type="SUPFAM" id="SSF57850">
    <property type="entry name" value="RING/U-box"/>
    <property type="match status" value="1"/>
</dbReference>
<dbReference type="Pfam" id="PF10607">
    <property type="entry name" value="CTLH"/>
    <property type="match status" value="1"/>
</dbReference>
<feature type="compositionally biased region" description="Low complexity" evidence="7">
    <location>
        <begin position="198"/>
        <end position="209"/>
    </location>
</feature>
<dbReference type="GO" id="GO:0005737">
    <property type="term" value="C:cytoplasm"/>
    <property type="evidence" value="ECO:0007669"/>
    <property type="project" value="UniProtKB-SubCell"/>
</dbReference>
<dbReference type="GO" id="GO:0043161">
    <property type="term" value="P:proteasome-mediated ubiquitin-dependent protein catabolic process"/>
    <property type="evidence" value="ECO:0007669"/>
    <property type="project" value="InterPro"/>
</dbReference>
<dbReference type="CDD" id="cd16659">
    <property type="entry name" value="RING-Ubox_Emp"/>
    <property type="match status" value="1"/>
</dbReference>